<feature type="compositionally biased region" description="Basic and acidic residues" evidence="1">
    <location>
        <begin position="244"/>
        <end position="254"/>
    </location>
</feature>
<evidence type="ECO:0000313" key="3">
    <source>
        <dbReference type="EMBL" id="KAL3881435.1"/>
    </source>
</evidence>
<evidence type="ECO:0000256" key="1">
    <source>
        <dbReference type="SAM" id="MobiDB-lite"/>
    </source>
</evidence>
<dbReference type="Proteomes" id="UP001634394">
    <property type="component" value="Unassembled WGS sequence"/>
</dbReference>
<protein>
    <recommendedName>
        <fullName evidence="2">Methyltransferase domain-containing protein</fullName>
    </recommendedName>
</protein>
<dbReference type="AlphaFoldDB" id="A0ABD3X5J9"/>
<feature type="region of interest" description="Disordered" evidence="1">
    <location>
        <begin position="244"/>
        <end position="277"/>
    </location>
</feature>
<organism evidence="3 4">
    <name type="scientific">Sinanodonta woodiana</name>
    <name type="common">Chinese pond mussel</name>
    <name type="synonym">Anodonta woodiana</name>
    <dbReference type="NCBI Taxonomy" id="1069815"/>
    <lineage>
        <taxon>Eukaryota</taxon>
        <taxon>Metazoa</taxon>
        <taxon>Spiralia</taxon>
        <taxon>Lophotrochozoa</taxon>
        <taxon>Mollusca</taxon>
        <taxon>Bivalvia</taxon>
        <taxon>Autobranchia</taxon>
        <taxon>Heteroconchia</taxon>
        <taxon>Palaeoheterodonta</taxon>
        <taxon>Unionida</taxon>
        <taxon>Unionoidea</taxon>
        <taxon>Unionidae</taxon>
        <taxon>Unioninae</taxon>
        <taxon>Sinanodonta</taxon>
    </lineage>
</organism>
<keyword evidence="4" id="KW-1185">Reference proteome</keyword>
<dbReference type="EMBL" id="JBJQND010000003">
    <property type="protein sequence ID" value="KAL3881435.1"/>
    <property type="molecule type" value="Genomic_DNA"/>
</dbReference>
<evidence type="ECO:0000313" key="4">
    <source>
        <dbReference type="Proteomes" id="UP001634394"/>
    </source>
</evidence>
<name>A0ABD3X5J9_SINWO</name>
<feature type="domain" description="Methyltransferase" evidence="2">
    <location>
        <begin position="166"/>
        <end position="257"/>
    </location>
</feature>
<dbReference type="PANTHER" id="PTHR12496:SF9">
    <property type="entry name" value="METHYLTRANSFERASE-LIKE PROTEIN 25-RELATED"/>
    <property type="match status" value="1"/>
</dbReference>
<accession>A0ABD3X5J9</accession>
<dbReference type="InterPro" id="IPR025714">
    <property type="entry name" value="Methyltranfer_dom"/>
</dbReference>
<evidence type="ECO:0000259" key="2">
    <source>
        <dbReference type="Pfam" id="PF13679"/>
    </source>
</evidence>
<feature type="domain" description="Methyltransferase" evidence="2">
    <location>
        <begin position="521"/>
        <end position="595"/>
    </location>
</feature>
<feature type="region of interest" description="Disordered" evidence="1">
    <location>
        <begin position="335"/>
        <end position="358"/>
    </location>
</feature>
<feature type="compositionally biased region" description="Basic and acidic residues" evidence="1">
    <location>
        <begin position="262"/>
        <end position="277"/>
    </location>
</feature>
<sequence length="787" mass="89058">MESVCTKIEKLQIIKTSLCNILDFMKDYFPLVNAHSNDFICEDQWETTLSDPMKAELLKLSEKTLCELPMLGYSQNQKLKSHVKACTDSLIDLHLEIVCSACKTETLTGEQLFEKCKNLTKFCQQAWKCSIEGLDLAVKVEDLYKILHHRPSHSAVPLTGHFMNQKKSHEVEKMAELCAFLAENYSCQLVVDIGSGKGYLGSHMFLQHGLPILGIDAITTNTAGAIWRRNKLLKQWNGLLQRAKDTEKGKQISRKERKRQRENKFDTKMNDRPDKNDLYQDYPGYNDTVQTFNKIQSSKSRNLPPMYVPVTMYVSIGCNLKEVAKCAISEYEKETSKTEEESDVGNIASDESGVSQNETFPHKSVTLEYQTNNMLSETLSELHDVCNFSFDFDYVPSKNADYNNYQKENELCQQTLLECQKNEKSHGTFLQFSNPNFDFSNGKDEEESDSIKNNCDLTCESCNSVLTCESADSVLTCESTVGIKEVEITIPYPSVDENDKEISRTLCIDSNTIPGTSPNSEIKAGVSYSSCSMQMKKTNELHGDRCKFVTDLSPMMLTGLHTCGDLGSSMLELFVNNPDVAVLCGVSCCFHLIREKFAKEEDAKEEDAKEEGSPYFGFPLSSFLQDRQVLLGPKAKYLASQSVYRITQSTELQGLSFFPRALLQVILLDITGHTVNGIKGLRKLTQQCDDIYHYIQTAFQRLKLPQDKITPHLIDGYLEKYGHMRQKLAAFFQLRATLAPCIEAIILLDRVCYLLEQENVADVHLVQLFDPLMSPRCYGIVAVKNRI</sequence>
<dbReference type="PANTHER" id="PTHR12496">
    <property type="entry name" value="CGI-41 METHYLTRANSFERASE"/>
    <property type="match status" value="1"/>
</dbReference>
<reference evidence="3 4" key="1">
    <citation type="submission" date="2024-11" db="EMBL/GenBank/DDBJ databases">
        <title>Chromosome-level genome assembly of the freshwater bivalve Anodonta woodiana.</title>
        <authorList>
            <person name="Chen X."/>
        </authorList>
    </citation>
    <scope>NUCLEOTIDE SEQUENCE [LARGE SCALE GENOMIC DNA]</scope>
    <source>
        <strain evidence="3">MN2024</strain>
        <tissue evidence="3">Gills</tissue>
    </source>
</reference>
<comment type="caution">
    <text evidence="3">The sequence shown here is derived from an EMBL/GenBank/DDBJ whole genome shotgun (WGS) entry which is preliminary data.</text>
</comment>
<proteinExistence type="predicted"/>
<gene>
    <name evidence="3" type="ORF">ACJMK2_027877</name>
</gene>
<dbReference type="Pfam" id="PF13679">
    <property type="entry name" value="Methyltransf_32"/>
    <property type="match status" value="2"/>
</dbReference>
<dbReference type="InterPro" id="IPR052220">
    <property type="entry name" value="METTL25"/>
</dbReference>